<accession>A0ABS5VC75</accession>
<gene>
    <name evidence="1" type="ORF">KK097_01115</name>
</gene>
<proteinExistence type="predicted"/>
<sequence>MDESEPGDERDPGADILGAVTVADSDAERFRDSLCAIKPRSARKLHWSESDARHRTGIVGMLCDHPFEAIGVVSVTDRSVRSERRRRLALEHLILELRAGGVDRVVLESRGPSDRNDRAHLDALRSRKLVHGLVFEHLPGGREPLLWAADAVCGVVALARRGKRPTSSSWTMC</sequence>
<keyword evidence="2" id="KW-1185">Reference proteome</keyword>
<evidence type="ECO:0000313" key="1">
    <source>
        <dbReference type="EMBL" id="MBT1586410.1"/>
    </source>
</evidence>
<comment type="caution">
    <text evidence="1">The sequence shown here is derived from an EMBL/GenBank/DDBJ whole genome shotgun (WGS) entry which is preliminary data.</text>
</comment>
<reference evidence="1 2" key="1">
    <citation type="submission" date="2021-05" db="EMBL/GenBank/DDBJ databases">
        <title>Whole genome sequence of Curtobacterium flaccumfaciens pv. flaccumfaciens strain CFBP 8819.</title>
        <authorList>
            <person name="Osdaghi E."/>
            <person name="Taghouti G."/>
            <person name="Portier P."/>
            <person name="Fazliarab A."/>
            <person name="Taghavi S.M."/>
            <person name="Briand M."/>
            <person name="Le-Saux M."/>
            <person name="Jacques M.-A."/>
        </authorList>
    </citation>
    <scope>NUCLEOTIDE SEQUENCE [LARGE SCALE GENOMIC DNA]</scope>
    <source>
        <strain evidence="1 2">CFBP 8819</strain>
    </source>
</reference>
<organism evidence="1 2">
    <name type="scientific">Curtobacterium aurantiacum</name>
    <dbReference type="NCBI Taxonomy" id="3236919"/>
    <lineage>
        <taxon>Bacteria</taxon>
        <taxon>Bacillati</taxon>
        <taxon>Actinomycetota</taxon>
        <taxon>Actinomycetes</taxon>
        <taxon>Micrococcales</taxon>
        <taxon>Microbacteriaceae</taxon>
        <taxon>Curtobacterium</taxon>
    </lineage>
</organism>
<evidence type="ECO:0008006" key="3">
    <source>
        <dbReference type="Google" id="ProtNLM"/>
    </source>
</evidence>
<dbReference type="EMBL" id="JAHEWS010000001">
    <property type="protein sequence ID" value="MBT1586410.1"/>
    <property type="molecule type" value="Genomic_DNA"/>
</dbReference>
<evidence type="ECO:0000313" key="2">
    <source>
        <dbReference type="Proteomes" id="UP001519641"/>
    </source>
</evidence>
<name>A0ABS5VC75_9MICO</name>
<protein>
    <recommendedName>
        <fullName evidence="3">Resolvase/invertase-type recombinase catalytic domain-containing protein</fullName>
    </recommendedName>
</protein>
<dbReference type="RefSeq" id="WP_214543408.1">
    <property type="nucleotide sequence ID" value="NZ_JAHEWS010000001.1"/>
</dbReference>
<dbReference type="Proteomes" id="UP001519641">
    <property type="component" value="Unassembled WGS sequence"/>
</dbReference>